<name>A0AAD4PFR0_9MUSC</name>
<evidence type="ECO:0000313" key="2">
    <source>
        <dbReference type="Proteomes" id="UP001200034"/>
    </source>
</evidence>
<keyword evidence="2" id="KW-1185">Reference proteome</keyword>
<organism evidence="1 2">
    <name type="scientific">Drosophila rubida</name>
    <dbReference type="NCBI Taxonomy" id="30044"/>
    <lineage>
        <taxon>Eukaryota</taxon>
        <taxon>Metazoa</taxon>
        <taxon>Ecdysozoa</taxon>
        <taxon>Arthropoda</taxon>
        <taxon>Hexapoda</taxon>
        <taxon>Insecta</taxon>
        <taxon>Pterygota</taxon>
        <taxon>Neoptera</taxon>
        <taxon>Endopterygota</taxon>
        <taxon>Diptera</taxon>
        <taxon>Brachycera</taxon>
        <taxon>Muscomorpha</taxon>
        <taxon>Ephydroidea</taxon>
        <taxon>Drosophilidae</taxon>
        <taxon>Drosophila</taxon>
    </lineage>
</organism>
<comment type="caution">
    <text evidence="1">The sequence shown here is derived from an EMBL/GenBank/DDBJ whole genome shotgun (WGS) entry which is preliminary data.</text>
</comment>
<protein>
    <submittedName>
        <fullName evidence="1">Uncharacterized protein</fullName>
    </submittedName>
</protein>
<gene>
    <name evidence="1" type="ORF">KR093_011187</name>
</gene>
<accession>A0AAD4PFR0</accession>
<dbReference type="Proteomes" id="UP001200034">
    <property type="component" value="Unassembled WGS sequence"/>
</dbReference>
<dbReference type="AlphaFoldDB" id="A0AAD4PFR0"/>
<proteinExistence type="predicted"/>
<dbReference type="EMBL" id="JAJJHW010003889">
    <property type="protein sequence ID" value="KAH8355334.1"/>
    <property type="molecule type" value="Genomic_DNA"/>
</dbReference>
<evidence type="ECO:0000313" key="1">
    <source>
        <dbReference type="EMBL" id="KAH8355334.1"/>
    </source>
</evidence>
<reference evidence="1" key="1">
    <citation type="journal article" date="2021" name="Mol. Ecol. Resour.">
        <title>Phylogenomic analyses of the genus Drosophila reveals genomic signals of climate adaptation.</title>
        <authorList>
            <person name="Li F."/>
            <person name="Rane R.V."/>
            <person name="Luria V."/>
            <person name="Xiong Z."/>
            <person name="Chen J."/>
            <person name="Li Z."/>
            <person name="Catullo R.A."/>
            <person name="Griffin P.C."/>
            <person name="Schiffer M."/>
            <person name="Pearce S."/>
            <person name="Lee S.F."/>
            <person name="McElroy K."/>
            <person name="Stocker A."/>
            <person name="Shirriffs J."/>
            <person name="Cockerell F."/>
            <person name="Coppin C."/>
            <person name="Sgro C.M."/>
            <person name="Karger A."/>
            <person name="Cain J.W."/>
            <person name="Weber J.A."/>
            <person name="Santpere G."/>
            <person name="Kirschner M.W."/>
            <person name="Hoffmann A.A."/>
            <person name="Oakeshott J.G."/>
            <person name="Zhang G."/>
        </authorList>
    </citation>
    <scope>NUCLEOTIDE SEQUENCE</scope>
    <source>
        <strain evidence="1">BGI-SZ-2011g</strain>
    </source>
</reference>
<sequence>MFSYVSNKLDAQLRIGQPCIARRHQHFRDNWKTEHIAKSPTRVYLEPNPEYHHAPRSYVENYIKYHQRRGATESSMHHRNPRYRWIDFRRRMVYGILDI</sequence>